<accession>A0AAV4BVR9</accession>
<reference evidence="1 2" key="1">
    <citation type="journal article" date="2021" name="Elife">
        <title>Chloroplast acquisition without the gene transfer in kleptoplastic sea slugs, Plakobranchus ocellatus.</title>
        <authorList>
            <person name="Maeda T."/>
            <person name="Takahashi S."/>
            <person name="Yoshida T."/>
            <person name="Shimamura S."/>
            <person name="Takaki Y."/>
            <person name="Nagai Y."/>
            <person name="Toyoda A."/>
            <person name="Suzuki Y."/>
            <person name="Arimoto A."/>
            <person name="Ishii H."/>
            <person name="Satoh N."/>
            <person name="Nishiyama T."/>
            <person name="Hasebe M."/>
            <person name="Maruyama T."/>
            <person name="Minagawa J."/>
            <person name="Obokata J."/>
            <person name="Shigenobu S."/>
        </authorList>
    </citation>
    <scope>NUCLEOTIDE SEQUENCE [LARGE SCALE GENOMIC DNA]</scope>
</reference>
<dbReference type="EMBL" id="BLXT01005456">
    <property type="protein sequence ID" value="GFO22899.1"/>
    <property type="molecule type" value="Genomic_DNA"/>
</dbReference>
<name>A0AAV4BVR9_9GAST</name>
<sequence>MEQPEREGKAKYPRLLGIADAMKCVLQTDSDSNMTHVEFDPDTQANLGIANSALQLSVETNAPVEQKFLTPNHTQMDCGAMHSLIERKWERLLQQA</sequence>
<dbReference type="AlphaFoldDB" id="A0AAV4BVR9"/>
<comment type="caution">
    <text evidence="1">The sequence shown here is derived from an EMBL/GenBank/DDBJ whole genome shotgun (WGS) entry which is preliminary data.</text>
</comment>
<protein>
    <submittedName>
        <fullName evidence="1">Uncharacterized protein</fullName>
    </submittedName>
</protein>
<evidence type="ECO:0000313" key="2">
    <source>
        <dbReference type="Proteomes" id="UP000735302"/>
    </source>
</evidence>
<gene>
    <name evidence="1" type="ORF">PoB_004940400</name>
</gene>
<proteinExistence type="predicted"/>
<dbReference type="Proteomes" id="UP000735302">
    <property type="component" value="Unassembled WGS sequence"/>
</dbReference>
<evidence type="ECO:0000313" key="1">
    <source>
        <dbReference type="EMBL" id="GFO22899.1"/>
    </source>
</evidence>
<organism evidence="1 2">
    <name type="scientific">Plakobranchus ocellatus</name>
    <dbReference type="NCBI Taxonomy" id="259542"/>
    <lineage>
        <taxon>Eukaryota</taxon>
        <taxon>Metazoa</taxon>
        <taxon>Spiralia</taxon>
        <taxon>Lophotrochozoa</taxon>
        <taxon>Mollusca</taxon>
        <taxon>Gastropoda</taxon>
        <taxon>Heterobranchia</taxon>
        <taxon>Euthyneura</taxon>
        <taxon>Panpulmonata</taxon>
        <taxon>Sacoglossa</taxon>
        <taxon>Placobranchoidea</taxon>
        <taxon>Plakobranchidae</taxon>
        <taxon>Plakobranchus</taxon>
    </lineage>
</organism>
<keyword evidence="2" id="KW-1185">Reference proteome</keyword>